<dbReference type="InterPro" id="IPR036097">
    <property type="entry name" value="HisK_dim/P_sf"/>
</dbReference>
<dbReference type="InterPro" id="IPR013767">
    <property type="entry name" value="PAS_fold"/>
</dbReference>
<feature type="domain" description="Histidine kinase" evidence="7">
    <location>
        <begin position="453"/>
        <end position="660"/>
    </location>
</feature>
<dbReference type="STRING" id="227084.SAMN05421855_101427"/>
<dbReference type="SMART" id="SM00091">
    <property type="entry name" value="PAS"/>
    <property type="match status" value="2"/>
</dbReference>
<name>A0A1G7CKE2_9FLAO</name>
<proteinExistence type="predicted"/>
<dbReference type="InterPro" id="IPR000700">
    <property type="entry name" value="PAS-assoc_C"/>
</dbReference>
<dbReference type="AlphaFoldDB" id="A0A1G7CKE2"/>
<comment type="catalytic activity">
    <reaction evidence="1">
        <text>ATP + protein L-histidine = ADP + protein N-phospho-L-histidine.</text>
        <dbReference type="EC" id="2.7.13.3"/>
    </reaction>
</comment>
<dbReference type="Pfam" id="PF00512">
    <property type="entry name" value="HisKA"/>
    <property type="match status" value="1"/>
</dbReference>
<dbReference type="SMART" id="SM00086">
    <property type="entry name" value="PAC"/>
    <property type="match status" value="2"/>
</dbReference>
<dbReference type="SMART" id="SM00388">
    <property type="entry name" value="HisKA"/>
    <property type="match status" value="1"/>
</dbReference>
<feature type="coiled-coil region" evidence="6">
    <location>
        <begin position="6"/>
        <end position="33"/>
    </location>
</feature>
<dbReference type="InterPro" id="IPR036890">
    <property type="entry name" value="HATPase_C_sf"/>
</dbReference>
<reference evidence="10 11" key="1">
    <citation type="submission" date="2016-10" db="EMBL/GenBank/DDBJ databases">
        <authorList>
            <person name="de Groot N.N."/>
        </authorList>
    </citation>
    <scope>NUCLEOTIDE SEQUENCE [LARGE SCALE GENOMIC DNA]</scope>
    <source>
        <strain evidence="10 11">DSM 16195</strain>
    </source>
</reference>
<dbReference type="PRINTS" id="PR00344">
    <property type="entry name" value="BCTRLSENSOR"/>
</dbReference>
<keyword evidence="6" id="KW-0175">Coiled coil</keyword>
<evidence type="ECO:0000256" key="1">
    <source>
        <dbReference type="ARBA" id="ARBA00000085"/>
    </source>
</evidence>
<keyword evidence="4" id="KW-0808">Transferase</keyword>
<dbReference type="GO" id="GO:0006355">
    <property type="term" value="P:regulation of DNA-templated transcription"/>
    <property type="evidence" value="ECO:0007669"/>
    <property type="project" value="InterPro"/>
</dbReference>
<dbReference type="SMART" id="SM00387">
    <property type="entry name" value="HATPase_c"/>
    <property type="match status" value="1"/>
</dbReference>
<feature type="domain" description="PAS" evidence="8">
    <location>
        <begin position="55"/>
        <end position="124"/>
    </location>
</feature>
<dbReference type="InterPro" id="IPR003661">
    <property type="entry name" value="HisK_dim/P_dom"/>
</dbReference>
<dbReference type="Pfam" id="PF02518">
    <property type="entry name" value="HATPase_c"/>
    <property type="match status" value="1"/>
</dbReference>
<dbReference type="Proteomes" id="UP000199321">
    <property type="component" value="Unassembled WGS sequence"/>
</dbReference>
<accession>A0A1G7CKE2</accession>
<evidence type="ECO:0000313" key="10">
    <source>
        <dbReference type="EMBL" id="SDE39711.1"/>
    </source>
</evidence>
<dbReference type="NCBIfam" id="TIGR00229">
    <property type="entry name" value="sensory_box"/>
    <property type="match status" value="2"/>
</dbReference>
<dbReference type="Gene3D" id="3.30.565.10">
    <property type="entry name" value="Histidine kinase-like ATPase, C-terminal domain"/>
    <property type="match status" value="1"/>
</dbReference>
<evidence type="ECO:0000256" key="5">
    <source>
        <dbReference type="ARBA" id="ARBA00022777"/>
    </source>
</evidence>
<dbReference type="Pfam" id="PF00989">
    <property type="entry name" value="PAS"/>
    <property type="match status" value="2"/>
</dbReference>
<evidence type="ECO:0000259" key="9">
    <source>
        <dbReference type="PROSITE" id="PS50113"/>
    </source>
</evidence>
<sequence length="660" mass="75423">MDNEKIEILERALARERMARKEAENILEQKSLELYYLAQQFKEANYALESLVARKNIELEGVFKNIIDAYCVLDLYGNVLEMNSATYSLLGVSKGSKTINLLEFVAPEEKVKTQEAVMEILKSGTYQDLRVKIISRQGEFKYLHINASLILDGYGDPVAIQGIARDVTQEKIMQNELIESEDRLKLIIQNLDTGVFLEDENRVTVIGNNKLFEMFYIPHTIDTFPGNDITNGEKESKTLFLEPEKFEQRIHEIFEKKEPVIGDELRMVDGKILERNYTPFIRDGVFKGHLWSFKDVTVTKKYSASLEAQKQKFSNIIANMNLGLVEVTLDKKAVFVNNSFEALTGYSESELLGESINDLLQNTTEAKLFFNQRVDETVKDGSNSFEGQIITKQGERRDWLISSAPNYDINGIVIGSIGVVLDITDLKALQKTKEQLLTKLEQSNTELQEYAHIVSHDLKSPLRSIFALVSWLKEDNKDVFTETSLENIQLIEATLEKMELLISDVLNYSSVTSDTLEAKSVDLNLVVEDLHKILYFPDHINLRVINKLPTIQGDQTRLQQLFQNLISNAIRFIDKEKGLIEIDVEEQELYYKFSISDNGVGIEEKYFEKIFMIFQSLNEDKKSSGIGLSIVKKIVDLHKGKIWLNSEVGKGTTFYFTLVK</sequence>
<evidence type="ECO:0000256" key="2">
    <source>
        <dbReference type="ARBA" id="ARBA00012438"/>
    </source>
</evidence>
<dbReference type="EC" id="2.7.13.3" evidence="2"/>
<dbReference type="InterPro" id="IPR005467">
    <property type="entry name" value="His_kinase_dom"/>
</dbReference>
<dbReference type="SUPFAM" id="SSF55785">
    <property type="entry name" value="PYP-like sensor domain (PAS domain)"/>
    <property type="match status" value="3"/>
</dbReference>
<keyword evidence="3" id="KW-0597">Phosphoprotein</keyword>
<dbReference type="PANTHER" id="PTHR43304:SF1">
    <property type="entry name" value="PAC DOMAIN-CONTAINING PROTEIN"/>
    <property type="match status" value="1"/>
</dbReference>
<feature type="domain" description="PAC" evidence="9">
    <location>
        <begin position="127"/>
        <end position="179"/>
    </location>
</feature>
<dbReference type="PROSITE" id="PS50109">
    <property type="entry name" value="HIS_KIN"/>
    <property type="match status" value="1"/>
</dbReference>
<feature type="domain" description="PAS" evidence="8">
    <location>
        <begin position="309"/>
        <end position="381"/>
    </location>
</feature>
<dbReference type="Gene3D" id="1.10.287.130">
    <property type="match status" value="1"/>
</dbReference>
<organism evidence="10 11">
    <name type="scientific">Ulvibacter litoralis</name>
    <dbReference type="NCBI Taxonomy" id="227084"/>
    <lineage>
        <taxon>Bacteria</taxon>
        <taxon>Pseudomonadati</taxon>
        <taxon>Bacteroidota</taxon>
        <taxon>Flavobacteriia</taxon>
        <taxon>Flavobacteriales</taxon>
        <taxon>Flavobacteriaceae</taxon>
        <taxon>Ulvibacter</taxon>
    </lineage>
</organism>
<keyword evidence="5" id="KW-0418">Kinase</keyword>
<dbReference type="PANTHER" id="PTHR43304">
    <property type="entry name" value="PHYTOCHROME-LIKE PROTEIN CPH1"/>
    <property type="match status" value="1"/>
</dbReference>
<dbReference type="InterPro" id="IPR035965">
    <property type="entry name" value="PAS-like_dom_sf"/>
</dbReference>
<dbReference type="InterPro" id="IPR001610">
    <property type="entry name" value="PAC"/>
</dbReference>
<gene>
    <name evidence="10" type="ORF">SAMN05421855_101427</name>
</gene>
<dbReference type="SUPFAM" id="SSF47384">
    <property type="entry name" value="Homodimeric domain of signal transducing histidine kinase"/>
    <property type="match status" value="1"/>
</dbReference>
<evidence type="ECO:0000256" key="4">
    <source>
        <dbReference type="ARBA" id="ARBA00022679"/>
    </source>
</evidence>
<dbReference type="GO" id="GO:0000155">
    <property type="term" value="F:phosphorelay sensor kinase activity"/>
    <property type="evidence" value="ECO:0007669"/>
    <property type="project" value="InterPro"/>
</dbReference>
<evidence type="ECO:0000256" key="6">
    <source>
        <dbReference type="SAM" id="Coils"/>
    </source>
</evidence>
<dbReference type="PROSITE" id="PS50113">
    <property type="entry name" value="PAC"/>
    <property type="match status" value="2"/>
</dbReference>
<dbReference type="CDD" id="cd00130">
    <property type="entry name" value="PAS"/>
    <property type="match status" value="2"/>
</dbReference>
<dbReference type="InterPro" id="IPR003594">
    <property type="entry name" value="HATPase_dom"/>
</dbReference>
<feature type="domain" description="PAC" evidence="9">
    <location>
        <begin position="383"/>
        <end position="435"/>
    </location>
</feature>
<dbReference type="SUPFAM" id="SSF55874">
    <property type="entry name" value="ATPase domain of HSP90 chaperone/DNA topoisomerase II/histidine kinase"/>
    <property type="match status" value="1"/>
</dbReference>
<evidence type="ECO:0000313" key="11">
    <source>
        <dbReference type="Proteomes" id="UP000199321"/>
    </source>
</evidence>
<dbReference type="EMBL" id="FNBA01000001">
    <property type="protein sequence ID" value="SDE39711.1"/>
    <property type="molecule type" value="Genomic_DNA"/>
</dbReference>
<protein>
    <recommendedName>
        <fullName evidence="2">histidine kinase</fullName>
        <ecNumber evidence="2">2.7.13.3</ecNumber>
    </recommendedName>
</protein>
<dbReference type="InterPro" id="IPR000014">
    <property type="entry name" value="PAS"/>
</dbReference>
<dbReference type="Gene3D" id="3.30.450.20">
    <property type="entry name" value="PAS domain"/>
    <property type="match status" value="3"/>
</dbReference>
<dbReference type="RefSeq" id="WP_093139869.1">
    <property type="nucleotide sequence ID" value="NZ_BMWO01000001.1"/>
</dbReference>
<evidence type="ECO:0000256" key="3">
    <source>
        <dbReference type="ARBA" id="ARBA00022553"/>
    </source>
</evidence>
<dbReference type="InterPro" id="IPR004358">
    <property type="entry name" value="Sig_transdc_His_kin-like_C"/>
</dbReference>
<dbReference type="PROSITE" id="PS50112">
    <property type="entry name" value="PAS"/>
    <property type="match status" value="2"/>
</dbReference>
<dbReference type="InterPro" id="IPR052162">
    <property type="entry name" value="Sensor_kinase/Photoreceptor"/>
</dbReference>
<dbReference type="FunFam" id="3.30.565.10:FF:000006">
    <property type="entry name" value="Sensor histidine kinase WalK"/>
    <property type="match status" value="1"/>
</dbReference>
<dbReference type="OrthoDB" id="9781208at2"/>
<dbReference type="CDD" id="cd00082">
    <property type="entry name" value="HisKA"/>
    <property type="match status" value="1"/>
</dbReference>
<evidence type="ECO:0000259" key="7">
    <source>
        <dbReference type="PROSITE" id="PS50109"/>
    </source>
</evidence>
<evidence type="ECO:0000259" key="8">
    <source>
        <dbReference type="PROSITE" id="PS50112"/>
    </source>
</evidence>
<keyword evidence="11" id="KW-1185">Reference proteome</keyword>